<name>A0ABR8GV25_9CYAN</name>
<proteinExistence type="predicted"/>
<dbReference type="RefSeq" id="WP_186227474.1">
    <property type="nucleotide sequence ID" value="NZ_JACJTA010000052.1"/>
</dbReference>
<dbReference type="EMBL" id="JACJTA010000052">
    <property type="protein sequence ID" value="MBD2606985.1"/>
    <property type="molecule type" value="Genomic_DNA"/>
</dbReference>
<keyword evidence="3" id="KW-1185">Reference proteome</keyword>
<accession>A0ABR8GV25</accession>
<feature type="region of interest" description="Disordered" evidence="1">
    <location>
        <begin position="1"/>
        <end position="58"/>
    </location>
</feature>
<reference evidence="2 3" key="1">
    <citation type="journal article" date="2020" name="ISME J.">
        <title>Comparative genomics reveals insights into cyanobacterial evolution and habitat adaptation.</title>
        <authorList>
            <person name="Chen M.Y."/>
            <person name="Teng W.K."/>
            <person name="Zhao L."/>
            <person name="Hu C.X."/>
            <person name="Zhou Y.K."/>
            <person name="Han B.P."/>
            <person name="Song L.R."/>
            <person name="Shu W.S."/>
        </authorList>
    </citation>
    <scope>NUCLEOTIDE SEQUENCE [LARGE SCALE GENOMIC DNA]</scope>
    <source>
        <strain evidence="2 3">FACHB-248</strain>
    </source>
</reference>
<evidence type="ECO:0000313" key="2">
    <source>
        <dbReference type="EMBL" id="MBD2606985.1"/>
    </source>
</evidence>
<sequence length="58" mass="6648">MSALDTFLDAQSSKVGKIEKSEPAISKRKSPNQRKYEDVRSLLHSQSRYRQNPKTQPS</sequence>
<comment type="caution">
    <text evidence="2">The sequence shown here is derived from an EMBL/GenBank/DDBJ whole genome shotgun (WGS) entry which is preliminary data.</text>
</comment>
<evidence type="ECO:0000313" key="3">
    <source>
        <dbReference type="Proteomes" id="UP000660380"/>
    </source>
</evidence>
<organism evidence="2 3">
    <name type="scientific">Scytonema hofmannii FACHB-248</name>
    <dbReference type="NCBI Taxonomy" id="1842502"/>
    <lineage>
        <taxon>Bacteria</taxon>
        <taxon>Bacillati</taxon>
        <taxon>Cyanobacteriota</taxon>
        <taxon>Cyanophyceae</taxon>
        <taxon>Nostocales</taxon>
        <taxon>Scytonemataceae</taxon>
        <taxon>Scytonema</taxon>
    </lineage>
</organism>
<gene>
    <name evidence="2" type="ORF">H6G81_21260</name>
</gene>
<evidence type="ECO:0000256" key="1">
    <source>
        <dbReference type="SAM" id="MobiDB-lite"/>
    </source>
</evidence>
<feature type="compositionally biased region" description="Polar residues" evidence="1">
    <location>
        <begin position="43"/>
        <end position="58"/>
    </location>
</feature>
<protein>
    <submittedName>
        <fullName evidence="2">Uncharacterized protein</fullName>
    </submittedName>
</protein>
<dbReference type="Proteomes" id="UP000660380">
    <property type="component" value="Unassembled WGS sequence"/>
</dbReference>